<dbReference type="NCBIfam" id="NF037995">
    <property type="entry name" value="TRAP_S1"/>
    <property type="match status" value="1"/>
</dbReference>
<evidence type="ECO:0000313" key="3">
    <source>
        <dbReference type="EMBL" id="SHK66771.1"/>
    </source>
</evidence>
<dbReference type="RefSeq" id="WP_073383626.1">
    <property type="nucleotide sequence ID" value="NZ_FQZK01000027.1"/>
</dbReference>
<keyword evidence="1 2" id="KW-0732">Signal</keyword>
<protein>
    <submittedName>
        <fullName evidence="3">TRAP-type C4-dicarboxylate transport system, substrate-binding protein</fullName>
    </submittedName>
</protein>
<dbReference type="AlphaFoldDB" id="A0A1M6UC77"/>
<dbReference type="EMBL" id="FQZK01000027">
    <property type="protein sequence ID" value="SHK66771.1"/>
    <property type="molecule type" value="Genomic_DNA"/>
</dbReference>
<dbReference type="STRING" id="758803.SAMN05421803_12727"/>
<dbReference type="InterPro" id="IPR018389">
    <property type="entry name" value="DctP_fam"/>
</dbReference>
<name>A0A1M6UC77_9ACTN</name>
<dbReference type="Pfam" id="PF03480">
    <property type="entry name" value="DctP"/>
    <property type="match status" value="1"/>
</dbReference>
<dbReference type="Gene3D" id="3.40.190.170">
    <property type="entry name" value="Bacterial extracellular solute-binding protein, family 7"/>
    <property type="match status" value="1"/>
</dbReference>
<reference evidence="3 4" key="1">
    <citation type="submission" date="2016-11" db="EMBL/GenBank/DDBJ databases">
        <authorList>
            <person name="Jaros S."/>
            <person name="Januszkiewicz K."/>
            <person name="Wedrychowicz H."/>
        </authorList>
    </citation>
    <scope>NUCLEOTIDE SEQUENCE [LARGE SCALE GENOMIC DNA]</scope>
    <source>
        <strain evidence="3 4">CGMCC 4.5723</strain>
    </source>
</reference>
<gene>
    <name evidence="3" type="ORF">SAMN05421803_12727</name>
</gene>
<dbReference type="InterPro" id="IPR038404">
    <property type="entry name" value="TRAP_DctP_sf"/>
</dbReference>
<evidence type="ECO:0000313" key="4">
    <source>
        <dbReference type="Proteomes" id="UP000184452"/>
    </source>
</evidence>
<dbReference type="Proteomes" id="UP000184452">
    <property type="component" value="Unassembled WGS sequence"/>
</dbReference>
<dbReference type="PANTHER" id="PTHR33376">
    <property type="match status" value="1"/>
</dbReference>
<keyword evidence="4" id="KW-1185">Reference proteome</keyword>
<dbReference type="OrthoDB" id="9815946at2"/>
<feature type="chain" id="PRO_5012116082" evidence="2">
    <location>
        <begin position="39"/>
        <end position="371"/>
    </location>
</feature>
<feature type="signal peptide" evidence="2">
    <location>
        <begin position="1"/>
        <end position="38"/>
    </location>
</feature>
<evidence type="ECO:0000256" key="2">
    <source>
        <dbReference type="SAM" id="SignalP"/>
    </source>
</evidence>
<dbReference type="CDD" id="cd13666">
    <property type="entry name" value="PBP2_TRAP_DctP_like_1"/>
    <property type="match status" value="1"/>
</dbReference>
<sequence>MKAFGSHTPNRSRRRLQAAAAGAALALTATACSGAAGADGTYVLHYTTYSNSTSDQSRAIQRWAEEVEEATDGGVTVRFHYSQSLVGADESVQATLDGRADMAQVGSIYAASDLSMFTVIELPFETKNPEVQMTAIERLYEENEVYREDFDRQGVRLLFPLPLGIAAVGLQQEARDLDDLRGRSVRAGGLTSEVMLAAGANPVAMTANDIYESMSRGVVDGYTSLAIANLPTFGLSTTTPYVLDPGIGAYSSSIVVVNEELFQGMPQEYRDALTEVSARGISFGLEEMDALGETSCTELRESGAEFASLPEDQVSELREEVDAAESWVARYEERGYDARSVLDDYRRIIAEESESSDYADPLVACMGGGDA</sequence>
<dbReference type="InterPro" id="IPR006311">
    <property type="entry name" value="TAT_signal"/>
</dbReference>
<proteinExistence type="predicted"/>
<dbReference type="GO" id="GO:0055085">
    <property type="term" value="P:transmembrane transport"/>
    <property type="evidence" value="ECO:0007669"/>
    <property type="project" value="InterPro"/>
</dbReference>
<dbReference type="PROSITE" id="PS51257">
    <property type="entry name" value="PROKAR_LIPOPROTEIN"/>
    <property type="match status" value="1"/>
</dbReference>
<evidence type="ECO:0000256" key="1">
    <source>
        <dbReference type="ARBA" id="ARBA00022729"/>
    </source>
</evidence>
<organism evidence="3 4">
    <name type="scientific">Nocardiopsis flavescens</name>
    <dbReference type="NCBI Taxonomy" id="758803"/>
    <lineage>
        <taxon>Bacteria</taxon>
        <taxon>Bacillati</taxon>
        <taxon>Actinomycetota</taxon>
        <taxon>Actinomycetes</taxon>
        <taxon>Streptosporangiales</taxon>
        <taxon>Nocardiopsidaceae</taxon>
        <taxon>Nocardiopsis</taxon>
    </lineage>
</organism>
<dbReference type="PANTHER" id="PTHR33376:SF15">
    <property type="entry name" value="BLL6794 PROTEIN"/>
    <property type="match status" value="1"/>
</dbReference>
<accession>A0A1M6UC77</accession>
<dbReference type="PROSITE" id="PS51318">
    <property type="entry name" value="TAT"/>
    <property type="match status" value="1"/>
</dbReference>